<evidence type="ECO:0000256" key="2">
    <source>
        <dbReference type="SAM" id="Phobius"/>
    </source>
</evidence>
<keyword evidence="2" id="KW-1133">Transmembrane helix</keyword>
<name>A0A0D1EEA7_9RHOB</name>
<dbReference type="AlphaFoldDB" id="A0A0D1EEA7"/>
<dbReference type="PATRIC" id="fig|935700.4.peg.2371"/>
<organism evidence="3 4">
    <name type="scientific">Jannaschia aquimarina</name>
    <dbReference type="NCBI Taxonomy" id="935700"/>
    <lineage>
        <taxon>Bacteria</taxon>
        <taxon>Pseudomonadati</taxon>
        <taxon>Pseudomonadota</taxon>
        <taxon>Alphaproteobacteria</taxon>
        <taxon>Rhodobacterales</taxon>
        <taxon>Roseobacteraceae</taxon>
        <taxon>Jannaschia</taxon>
    </lineage>
</organism>
<keyword evidence="2" id="KW-0472">Membrane</keyword>
<comment type="caution">
    <text evidence="3">The sequence shown here is derived from an EMBL/GenBank/DDBJ whole genome shotgun (WGS) entry which is preliminary data.</text>
</comment>
<sequence>MRKLHPLDERNRSAPPPPADGPIVDMRAEAKARKARVRSAEREARRSVPLWARLFLPGAAVLALFRGESARQRAEGRSAPAMILSVLAAVALYLLLFTLSNPTVGQVGDPDTGVTVLGLTVYEPKTYLQAVWDVLTRDGETP</sequence>
<dbReference type="EMBL" id="JYFE01000041">
    <property type="protein sequence ID" value="KIT16034.1"/>
    <property type="molecule type" value="Genomic_DNA"/>
</dbReference>
<dbReference type="RefSeq" id="WP_043919088.1">
    <property type="nucleotide sequence ID" value="NZ_FZPF01000004.1"/>
</dbReference>
<dbReference type="STRING" id="935700.jaqu_23040"/>
<proteinExistence type="predicted"/>
<evidence type="ECO:0000256" key="1">
    <source>
        <dbReference type="SAM" id="MobiDB-lite"/>
    </source>
</evidence>
<gene>
    <name evidence="3" type="ORF">jaqu_23040</name>
</gene>
<dbReference type="Proteomes" id="UP000032232">
    <property type="component" value="Unassembled WGS sequence"/>
</dbReference>
<feature type="region of interest" description="Disordered" evidence="1">
    <location>
        <begin position="1"/>
        <end position="27"/>
    </location>
</feature>
<evidence type="ECO:0000313" key="3">
    <source>
        <dbReference type="EMBL" id="KIT16034.1"/>
    </source>
</evidence>
<keyword evidence="2" id="KW-0812">Transmembrane</keyword>
<feature type="compositionally biased region" description="Basic and acidic residues" evidence="1">
    <location>
        <begin position="1"/>
        <end position="12"/>
    </location>
</feature>
<reference evidence="3 4" key="1">
    <citation type="submission" date="2015-02" db="EMBL/GenBank/DDBJ databases">
        <title>Genome Sequence of Jannaschia aquimarina DSM28248, a member of the Roseobacter clade.</title>
        <authorList>
            <person name="Voget S."/>
            <person name="Daniel R."/>
        </authorList>
    </citation>
    <scope>NUCLEOTIDE SEQUENCE [LARGE SCALE GENOMIC DNA]</scope>
    <source>
        <strain evidence="3 4">GSW-M26</strain>
    </source>
</reference>
<evidence type="ECO:0000313" key="4">
    <source>
        <dbReference type="Proteomes" id="UP000032232"/>
    </source>
</evidence>
<feature type="transmembrane region" description="Helical" evidence="2">
    <location>
        <begin position="79"/>
        <end position="99"/>
    </location>
</feature>
<protein>
    <submittedName>
        <fullName evidence="3">Uncharacterized protein</fullName>
    </submittedName>
</protein>
<keyword evidence="4" id="KW-1185">Reference proteome</keyword>
<accession>A0A0D1EEA7</accession>